<feature type="domain" description="GST C-terminal" evidence="3">
    <location>
        <begin position="90"/>
        <end position="218"/>
    </location>
</feature>
<organism evidence="4 5">
    <name type="scientific">Sphingomonas hengshuiensis</name>
    <dbReference type="NCBI Taxonomy" id="1609977"/>
    <lineage>
        <taxon>Bacteria</taxon>
        <taxon>Pseudomonadati</taxon>
        <taxon>Pseudomonadota</taxon>
        <taxon>Alphaproteobacteria</taxon>
        <taxon>Sphingomonadales</taxon>
        <taxon>Sphingomonadaceae</taxon>
        <taxon>Sphingomonas</taxon>
    </lineage>
</organism>
<dbReference type="InterPro" id="IPR004045">
    <property type="entry name" value="Glutathione_S-Trfase_N"/>
</dbReference>
<dbReference type="SUPFAM" id="SSF47616">
    <property type="entry name" value="GST C-terminal domain-like"/>
    <property type="match status" value="1"/>
</dbReference>
<evidence type="ECO:0000259" key="3">
    <source>
        <dbReference type="PROSITE" id="PS50405"/>
    </source>
</evidence>
<gene>
    <name evidence="4" type="ORF">DI632_09940</name>
</gene>
<feature type="domain" description="GST N-terminal" evidence="2">
    <location>
        <begin position="1"/>
        <end position="87"/>
    </location>
</feature>
<dbReference type="EMBL" id="QFNF01000024">
    <property type="protein sequence ID" value="PZO76841.1"/>
    <property type="molecule type" value="Genomic_DNA"/>
</dbReference>
<sequence>MIDLHYWPTPNGHKITLFLEEAGLPYTIHPVDIGKGEQFRPEFLAIAPNNRMPAIVDHEPVGGGAPLAIFESGAILLYLAEKAGRFLPADLPGRYDAIQWLMWQMGGLGPMAGQNHHFNIYAPEKLPYAQDRYIRETARLYGVLDRRLADRAFVAGDYSIADMAAYPWIVPHEAQGQKLEDFPNLQRWFDAIAARPATIAAYAKGKAVSEGSQPMTDEQRRILFGTPAGN</sequence>
<dbReference type="InterPro" id="IPR040079">
    <property type="entry name" value="Glutathione_S-Trfase"/>
</dbReference>
<comment type="caution">
    <text evidence="4">The sequence shown here is derived from an EMBL/GenBank/DDBJ whole genome shotgun (WGS) entry which is preliminary data.</text>
</comment>
<dbReference type="InterPro" id="IPR036282">
    <property type="entry name" value="Glutathione-S-Trfase_C_sf"/>
</dbReference>
<evidence type="ECO:0000256" key="1">
    <source>
        <dbReference type="RuleBase" id="RU003494"/>
    </source>
</evidence>
<dbReference type="Gene3D" id="3.40.30.10">
    <property type="entry name" value="Glutaredoxin"/>
    <property type="match status" value="1"/>
</dbReference>
<comment type="similarity">
    <text evidence="1">Belongs to the GST superfamily.</text>
</comment>
<dbReference type="Pfam" id="PF02798">
    <property type="entry name" value="GST_N"/>
    <property type="match status" value="1"/>
</dbReference>
<dbReference type="CDD" id="cd03048">
    <property type="entry name" value="GST_N_Ure2p_like"/>
    <property type="match status" value="1"/>
</dbReference>
<dbReference type="CDD" id="cd10291">
    <property type="entry name" value="GST_C_YfcG_like"/>
    <property type="match status" value="1"/>
</dbReference>
<dbReference type="Proteomes" id="UP000248614">
    <property type="component" value="Unassembled WGS sequence"/>
</dbReference>
<dbReference type="Pfam" id="PF00043">
    <property type="entry name" value="GST_C"/>
    <property type="match status" value="1"/>
</dbReference>
<dbReference type="SFLD" id="SFLDS00019">
    <property type="entry name" value="Glutathione_Transferase_(cytos"/>
    <property type="match status" value="1"/>
</dbReference>
<dbReference type="PROSITE" id="PS50405">
    <property type="entry name" value="GST_CTER"/>
    <property type="match status" value="1"/>
</dbReference>
<accession>A0A2W5B1U6</accession>
<evidence type="ECO:0000259" key="2">
    <source>
        <dbReference type="PROSITE" id="PS50404"/>
    </source>
</evidence>
<evidence type="ECO:0000313" key="5">
    <source>
        <dbReference type="Proteomes" id="UP000248614"/>
    </source>
</evidence>
<dbReference type="AlphaFoldDB" id="A0A2W5B1U6"/>
<dbReference type="PROSITE" id="PS50404">
    <property type="entry name" value="GST_NTER"/>
    <property type="match status" value="1"/>
</dbReference>
<dbReference type="SFLD" id="SFLDG01151">
    <property type="entry name" value="Main.2:_Nu-like"/>
    <property type="match status" value="1"/>
</dbReference>
<dbReference type="PANTHER" id="PTHR44051">
    <property type="entry name" value="GLUTATHIONE S-TRANSFERASE-RELATED"/>
    <property type="match status" value="1"/>
</dbReference>
<dbReference type="PANTHER" id="PTHR44051:SF19">
    <property type="entry name" value="DISULFIDE-BOND OXIDOREDUCTASE YFCG"/>
    <property type="match status" value="1"/>
</dbReference>
<dbReference type="InterPro" id="IPR010987">
    <property type="entry name" value="Glutathione-S-Trfase_C-like"/>
</dbReference>
<proteinExistence type="inferred from homology"/>
<dbReference type="FunFam" id="3.40.30.10:FF:000046">
    <property type="entry name" value="GSH-dependent disulfide bond oxidoreductase"/>
    <property type="match status" value="1"/>
</dbReference>
<name>A0A2W5B1U6_9SPHN</name>
<reference evidence="4 5" key="1">
    <citation type="submission" date="2017-08" db="EMBL/GenBank/DDBJ databases">
        <title>Infants hospitalized years apart are colonized by the same room-sourced microbial strains.</title>
        <authorList>
            <person name="Brooks B."/>
            <person name="Olm M.R."/>
            <person name="Firek B.A."/>
            <person name="Baker R."/>
            <person name="Thomas B.C."/>
            <person name="Morowitz M.J."/>
            <person name="Banfield J.F."/>
        </authorList>
    </citation>
    <scope>NUCLEOTIDE SEQUENCE [LARGE SCALE GENOMIC DNA]</scope>
    <source>
        <strain evidence="4">S2_018_000_R3_110</strain>
    </source>
</reference>
<evidence type="ECO:0000313" key="4">
    <source>
        <dbReference type="EMBL" id="PZO76841.1"/>
    </source>
</evidence>
<dbReference type="InterPro" id="IPR036249">
    <property type="entry name" value="Thioredoxin-like_sf"/>
</dbReference>
<dbReference type="InterPro" id="IPR004046">
    <property type="entry name" value="GST_C"/>
</dbReference>
<dbReference type="Gene3D" id="1.20.1050.10">
    <property type="match status" value="1"/>
</dbReference>
<dbReference type="SFLD" id="SFLDG00358">
    <property type="entry name" value="Main_(cytGST)"/>
    <property type="match status" value="1"/>
</dbReference>
<protein>
    <submittedName>
        <fullName evidence="4">Thiol:disulfide oxidoreductase</fullName>
    </submittedName>
</protein>
<dbReference type="SUPFAM" id="SSF52833">
    <property type="entry name" value="Thioredoxin-like"/>
    <property type="match status" value="1"/>
</dbReference>